<dbReference type="PANTHER" id="PTHR43442">
    <property type="entry name" value="GLUCONOKINASE-RELATED"/>
    <property type="match status" value="1"/>
</dbReference>
<comment type="catalytic activity">
    <reaction evidence="8 9">
        <text>D-gluconate + ATP = 6-phospho-D-gluconate + ADP + H(+)</text>
        <dbReference type="Rhea" id="RHEA:19433"/>
        <dbReference type="ChEBI" id="CHEBI:15378"/>
        <dbReference type="ChEBI" id="CHEBI:18391"/>
        <dbReference type="ChEBI" id="CHEBI:30616"/>
        <dbReference type="ChEBI" id="CHEBI:58759"/>
        <dbReference type="ChEBI" id="CHEBI:456216"/>
        <dbReference type="EC" id="2.7.1.12"/>
    </reaction>
</comment>
<sequence length="187" mass="21067">MPVIIVGGPSGTGKTTVGQELARLLRERGDSVCFIEGDNLHSEENIAKMSAGIPLMDVDRWPWLERLSKESVRGAATHSYVVVTCSMLRRVYRDYLNSKIGSEGWYPLRMYLLNNTYENVLQQMRARQHFFKPDMLRSQYDTFEPGVKGEANVVNVKCEGKTPVELAEEIIKDITLGDNCARDGATH</sequence>
<dbReference type="CDD" id="cd02021">
    <property type="entry name" value="GntK"/>
    <property type="match status" value="1"/>
</dbReference>
<evidence type="ECO:0000256" key="4">
    <source>
        <dbReference type="ARBA" id="ARBA00022679"/>
    </source>
</evidence>
<evidence type="ECO:0000256" key="6">
    <source>
        <dbReference type="ARBA" id="ARBA00022777"/>
    </source>
</evidence>
<comment type="pathway">
    <text evidence="1 9">Carbohydrate acid metabolism; D-gluconate degradation.</text>
</comment>
<keyword evidence="5 9" id="KW-0547">Nucleotide-binding</keyword>
<evidence type="ECO:0000313" key="12">
    <source>
        <dbReference type="Proteomes" id="UP000249293"/>
    </source>
</evidence>
<dbReference type="Pfam" id="PF01583">
    <property type="entry name" value="APS_kinase"/>
    <property type="match status" value="1"/>
</dbReference>
<evidence type="ECO:0000256" key="3">
    <source>
        <dbReference type="ARBA" id="ARBA00012054"/>
    </source>
</evidence>
<dbReference type="PANTHER" id="PTHR43442:SF3">
    <property type="entry name" value="GLUCONOKINASE-RELATED"/>
    <property type="match status" value="1"/>
</dbReference>
<dbReference type="GO" id="GO:0046316">
    <property type="term" value="F:gluconokinase activity"/>
    <property type="evidence" value="ECO:0007669"/>
    <property type="project" value="UniProtKB-EC"/>
</dbReference>
<dbReference type="GO" id="GO:0005975">
    <property type="term" value="P:carbohydrate metabolic process"/>
    <property type="evidence" value="ECO:0007669"/>
    <property type="project" value="InterPro"/>
</dbReference>
<evidence type="ECO:0000256" key="5">
    <source>
        <dbReference type="ARBA" id="ARBA00022741"/>
    </source>
</evidence>
<gene>
    <name evidence="11" type="ORF">C5L36_0B09560</name>
</gene>
<evidence type="ECO:0000256" key="2">
    <source>
        <dbReference type="ARBA" id="ARBA00008420"/>
    </source>
</evidence>
<evidence type="ECO:0000313" key="11">
    <source>
        <dbReference type="EMBL" id="AWU75715.1"/>
    </source>
</evidence>
<reference evidence="11 12" key="1">
    <citation type="submission" date="2018-06" db="EMBL/GenBank/DDBJ databases">
        <title>Population genomics shows no distinction between pathogenic Candida krusei and environmental Pichia kudriavzevii: One species, four names.</title>
        <authorList>
            <person name="Douglass A.P."/>
            <person name="Offei B."/>
            <person name="Braun-Galleani S."/>
            <person name="Coughlan A.Y."/>
            <person name="Martos A."/>
            <person name="Ortiz-Merino R.A."/>
            <person name="Byrne K.P."/>
            <person name="Wolfe K.H."/>
        </authorList>
    </citation>
    <scope>NUCLEOTIDE SEQUENCE [LARGE SCALE GENOMIC DNA]</scope>
    <source>
        <strain evidence="11 12">CBS573</strain>
    </source>
</reference>
<keyword evidence="7 9" id="KW-0067">ATP-binding</keyword>
<dbReference type="NCBIfam" id="TIGR01313">
    <property type="entry name" value="therm_gnt_kin"/>
    <property type="match status" value="1"/>
</dbReference>
<keyword evidence="6 9" id="KW-0418">Kinase</keyword>
<dbReference type="STRING" id="4909.A0A2U9R322"/>
<dbReference type="SUPFAM" id="SSF52540">
    <property type="entry name" value="P-loop containing nucleoside triphosphate hydrolases"/>
    <property type="match status" value="1"/>
</dbReference>
<evidence type="ECO:0000259" key="10">
    <source>
        <dbReference type="Pfam" id="PF01583"/>
    </source>
</evidence>
<protein>
    <recommendedName>
        <fullName evidence="3 9">Gluconokinase</fullName>
        <ecNumber evidence="3 9">2.7.1.12</ecNumber>
    </recommendedName>
</protein>
<dbReference type="GeneID" id="40383480"/>
<dbReference type="Gene3D" id="3.40.50.300">
    <property type="entry name" value="P-loop containing nucleotide triphosphate hydrolases"/>
    <property type="match status" value="1"/>
</dbReference>
<organism evidence="11 12">
    <name type="scientific">Pichia kudriavzevii</name>
    <name type="common">Yeast</name>
    <name type="synonym">Issatchenkia orientalis</name>
    <dbReference type="NCBI Taxonomy" id="4909"/>
    <lineage>
        <taxon>Eukaryota</taxon>
        <taxon>Fungi</taxon>
        <taxon>Dikarya</taxon>
        <taxon>Ascomycota</taxon>
        <taxon>Saccharomycotina</taxon>
        <taxon>Pichiomycetes</taxon>
        <taxon>Pichiales</taxon>
        <taxon>Pichiaceae</taxon>
        <taxon>Pichia</taxon>
    </lineage>
</organism>
<dbReference type="EMBL" id="CP028774">
    <property type="protein sequence ID" value="AWU75715.1"/>
    <property type="molecule type" value="Genomic_DNA"/>
</dbReference>
<dbReference type="InterPro" id="IPR059117">
    <property type="entry name" value="APS_kinase_dom"/>
</dbReference>
<comment type="similarity">
    <text evidence="2 9">Belongs to the gluconokinase GntK/GntV family.</text>
</comment>
<evidence type="ECO:0000256" key="9">
    <source>
        <dbReference type="RuleBase" id="RU363066"/>
    </source>
</evidence>
<dbReference type="OrthoDB" id="275177at2759"/>
<dbReference type="InterPro" id="IPR027417">
    <property type="entry name" value="P-loop_NTPase"/>
</dbReference>
<dbReference type="AlphaFoldDB" id="A0A2U9R322"/>
<dbReference type="EC" id="2.7.1.12" evidence="3 9"/>
<accession>A0A2U9R322</accession>
<dbReference type="UniPathway" id="UPA00792"/>
<proteinExistence type="inferred from homology"/>
<dbReference type="InterPro" id="IPR006001">
    <property type="entry name" value="Therm_gnt_kin"/>
</dbReference>
<feature type="domain" description="APS kinase" evidence="10">
    <location>
        <begin position="3"/>
        <end position="70"/>
    </location>
</feature>
<dbReference type="GO" id="GO:0005737">
    <property type="term" value="C:cytoplasm"/>
    <property type="evidence" value="ECO:0007669"/>
    <property type="project" value="TreeGrafter"/>
</dbReference>
<dbReference type="KEGG" id="pkz:C5L36_0B09560"/>
<dbReference type="GO" id="GO:0005524">
    <property type="term" value="F:ATP binding"/>
    <property type="evidence" value="ECO:0007669"/>
    <property type="project" value="UniProtKB-KW"/>
</dbReference>
<dbReference type="VEuPathDB" id="FungiDB:C5L36_0B09560"/>
<dbReference type="Proteomes" id="UP000249293">
    <property type="component" value="Chromosome 2"/>
</dbReference>
<evidence type="ECO:0000256" key="1">
    <source>
        <dbReference type="ARBA" id="ARBA00004875"/>
    </source>
</evidence>
<keyword evidence="4 9" id="KW-0808">Transferase</keyword>
<evidence type="ECO:0000256" key="7">
    <source>
        <dbReference type="ARBA" id="ARBA00022840"/>
    </source>
</evidence>
<dbReference type="RefSeq" id="XP_029321192.1">
    <property type="nucleotide sequence ID" value="XM_029465333.1"/>
</dbReference>
<name>A0A2U9R322_PICKU</name>
<keyword evidence="12" id="KW-1185">Reference proteome</keyword>
<evidence type="ECO:0000256" key="8">
    <source>
        <dbReference type="ARBA" id="ARBA00048090"/>
    </source>
</evidence>